<comment type="subcellular location">
    <subcellularLocation>
        <location evidence="1">Cytoplasm</location>
    </subcellularLocation>
</comment>
<evidence type="ECO:0000313" key="5">
    <source>
        <dbReference type="EMBL" id="PRP78794.1"/>
    </source>
</evidence>
<accession>A0A2P6N4B6</accession>
<gene>
    <name evidence="5" type="ORF">PROFUN_00967</name>
</gene>
<dbReference type="OrthoDB" id="10690524at2759"/>
<evidence type="ECO:0000259" key="4">
    <source>
        <dbReference type="Pfam" id="PF13087"/>
    </source>
</evidence>
<evidence type="ECO:0000256" key="3">
    <source>
        <dbReference type="SAM" id="MobiDB-lite"/>
    </source>
</evidence>
<sequence>MATKSLNTTLTPDDAFNEINERSHPSKRHRSPDGDSQERILHFCLLVAMAKPTRVEEKDLEAYMKERAFDVHPLRILKLGELCFGVVLSRRDQVGRFITKKHDVLHGTHLHFHQFTAKRNKEMFTEMDNKLCNEERIRQRNLTEKDLRITDNCSRIVFRPNCVDQIALTITNLSSEDLVTKAIFLTPRSSSWTLMGGEEALFIPSGGSLWLPVGSSQLIGLKRHQISFCSRAYDNTQLLVTVQFVGFCKTHTLSIPINDREASQLLAPTADFKCDAFRTHFPSDLHTVASYSLRDVAVVPVPISQEVILHFEAPSSHVQIRTSDSYDIPPSIVEEYQRPKEVPNPWNRTSSNTSDARMAQHKQLWMEELEWNTRLASMAQPVQYLVEGDATGLCQHVDQRYLFSFLVHGLQHKGVGPTDVVYLYHADTPKIQYEGVICAATLDVLTLALHPEFGLRFFPGSDLKLRYTAGRDHFRSMHMAIDRADVDRLCMPSKGDKNTEPIDPETIDWVRTKFTDEQKAAVISILNRTTGRVPLLLYGCMHSGKTAVLSEAAQQAKFLDSRDRNKILIVAKFEDSADRIITDITKDYNLNVLRFRLSGQKVTELTTQSEYIDINGQFIMPTSSELKDLDIIVTTYPAAFELSQVGDYMSRIVNPLQRLAPGHFSHVFMDEADRITVGEACLGLLVANRSTTLVLAGDEMAPKLNVRSKSHVRFTSVMSHVASTPVYNGNNSLRILRLNRCFLPHSFLGKILSHKVYHDRIQFTETEEQRPWYVGWSWLKEKTSTMFLNVSGVDMVEDNDPSLFNIEEISCVCMMILSLIDDKQVDVEDIEVMVPSTKQKEKMQRLLVERGLEVKVGLSGELHGPLPKALFVSTVRSHVRMDAHEIKYQDHYGFLFDNRFSSAALARGLGGIVGIIGNGLSLLRDPFWKSVIYNCKTQGTYWGPNLEDLQSMSDNLSKDNRAIIRGAAKGAPHHFVPFSLPACLSPPHPSTLPRPSLSITLPHPLSNVLSPTRSGLTIQPSPPLSTISTPSPIHTTPLIMSSTVFPPLQPSPIQPPPSALAISPLDHSVDRTPFYVTRASFGTPEQSGNNSSIGSGDSSFDSHGLSSSSISSDGDEGLEQVNQGFTFCSEAYQYYERYDQEKRKEYTLYTQGETSHFTVFPEQDFDVLEFKSFEGSYQWKIRAELRGRRLDLALSREEITEDVVFSSTNERGGEKKGRVVLILEREEDLDVRQCELIFMVKIPRHIAAR</sequence>
<feature type="compositionally biased region" description="Polar residues" evidence="3">
    <location>
        <begin position="1"/>
        <end position="11"/>
    </location>
</feature>
<evidence type="ECO:0000256" key="2">
    <source>
        <dbReference type="ARBA" id="ARBA00022490"/>
    </source>
</evidence>
<evidence type="ECO:0000313" key="6">
    <source>
        <dbReference type="Proteomes" id="UP000241769"/>
    </source>
</evidence>
<dbReference type="InterPro" id="IPR027417">
    <property type="entry name" value="P-loop_NTPase"/>
</dbReference>
<keyword evidence="6" id="KW-1185">Reference proteome</keyword>
<keyword evidence="2" id="KW-0963">Cytoplasm</keyword>
<feature type="region of interest" description="Disordered" evidence="3">
    <location>
        <begin position="1"/>
        <end position="36"/>
    </location>
</feature>
<dbReference type="Pfam" id="PF13087">
    <property type="entry name" value="AAA_12"/>
    <property type="match status" value="1"/>
</dbReference>
<reference evidence="5 6" key="1">
    <citation type="journal article" date="2018" name="Genome Biol. Evol.">
        <title>Multiple Roots of Fruiting Body Formation in Amoebozoa.</title>
        <authorList>
            <person name="Hillmann F."/>
            <person name="Forbes G."/>
            <person name="Novohradska S."/>
            <person name="Ferling I."/>
            <person name="Riege K."/>
            <person name="Groth M."/>
            <person name="Westermann M."/>
            <person name="Marz M."/>
            <person name="Spaller T."/>
            <person name="Winckler T."/>
            <person name="Schaap P."/>
            <person name="Glockner G."/>
        </authorList>
    </citation>
    <scope>NUCLEOTIDE SEQUENCE [LARGE SCALE GENOMIC DNA]</scope>
    <source>
        <strain evidence="5 6">Jena</strain>
    </source>
</reference>
<protein>
    <recommendedName>
        <fullName evidence="4">DNA2/NAM7 helicase-like C-terminal domain-containing protein</fullName>
    </recommendedName>
</protein>
<dbReference type="AlphaFoldDB" id="A0A2P6N4B6"/>
<dbReference type="InParanoid" id="A0A2P6N4B6"/>
<dbReference type="PANTHER" id="PTHR45418:SF5">
    <property type="entry name" value="BRCA2-INTERACTING PROTEIN-LIKE-RELATED"/>
    <property type="match status" value="1"/>
</dbReference>
<dbReference type="Proteomes" id="UP000241769">
    <property type="component" value="Unassembled WGS sequence"/>
</dbReference>
<dbReference type="EMBL" id="MDYQ01000207">
    <property type="protein sequence ID" value="PRP78794.1"/>
    <property type="molecule type" value="Genomic_DNA"/>
</dbReference>
<name>A0A2P6N4B6_9EUKA</name>
<dbReference type="SUPFAM" id="SSF52540">
    <property type="entry name" value="P-loop containing nucleoside triphosphate hydrolases"/>
    <property type="match status" value="1"/>
</dbReference>
<evidence type="ECO:0000256" key="1">
    <source>
        <dbReference type="ARBA" id="ARBA00004496"/>
    </source>
</evidence>
<dbReference type="STRING" id="1890364.A0A2P6N4B6"/>
<organism evidence="5 6">
    <name type="scientific">Planoprotostelium fungivorum</name>
    <dbReference type="NCBI Taxonomy" id="1890364"/>
    <lineage>
        <taxon>Eukaryota</taxon>
        <taxon>Amoebozoa</taxon>
        <taxon>Evosea</taxon>
        <taxon>Variosea</taxon>
        <taxon>Cavosteliida</taxon>
        <taxon>Cavosteliaceae</taxon>
        <taxon>Planoprotostelium</taxon>
    </lineage>
</organism>
<dbReference type="GO" id="GO:0005737">
    <property type="term" value="C:cytoplasm"/>
    <property type="evidence" value="ECO:0007669"/>
    <property type="project" value="UniProtKB-SubCell"/>
</dbReference>
<dbReference type="Gene3D" id="3.40.50.300">
    <property type="entry name" value="P-loop containing nucleotide triphosphate hydrolases"/>
    <property type="match status" value="2"/>
</dbReference>
<feature type="region of interest" description="Disordered" evidence="3">
    <location>
        <begin position="1079"/>
        <end position="1116"/>
    </location>
</feature>
<dbReference type="InterPro" id="IPR041679">
    <property type="entry name" value="DNA2/NAM7-like_C"/>
</dbReference>
<proteinExistence type="predicted"/>
<feature type="compositionally biased region" description="Low complexity" evidence="3">
    <location>
        <begin position="1087"/>
        <end position="1112"/>
    </location>
</feature>
<comment type="caution">
    <text evidence="5">The sequence shown here is derived from an EMBL/GenBank/DDBJ whole genome shotgun (WGS) entry which is preliminary data.</text>
</comment>
<feature type="domain" description="DNA2/NAM7 helicase-like C-terminal" evidence="4">
    <location>
        <begin position="745"/>
        <end position="909"/>
    </location>
</feature>
<dbReference type="PANTHER" id="PTHR45418">
    <property type="entry name" value="CANCER/TESTIS ANTIGEN 55"/>
    <property type="match status" value="1"/>
</dbReference>